<evidence type="ECO:0000313" key="6">
    <source>
        <dbReference type="Proteomes" id="UP000001879"/>
    </source>
</evidence>
<feature type="region of interest" description="Disordered" evidence="1">
    <location>
        <begin position="1"/>
        <end position="22"/>
    </location>
</feature>
<feature type="transmembrane region" description="Helical" evidence="2">
    <location>
        <begin position="87"/>
        <end position="105"/>
    </location>
</feature>
<dbReference type="EMBL" id="CP001932">
    <property type="protein sequence ID" value="ADD07128.1"/>
    <property type="molecule type" value="Genomic_DNA"/>
</dbReference>
<keyword evidence="2" id="KW-1133">Transmembrane helix</keyword>
<dbReference type="GeneID" id="8826446"/>
<dbReference type="EMBL" id="AOHS01000039">
    <property type="protein sequence ID" value="ELY29096.1"/>
    <property type="molecule type" value="Genomic_DNA"/>
</dbReference>
<reference evidence="4" key="4">
    <citation type="submission" date="2016-09" db="EMBL/GenBank/DDBJ databases">
        <authorList>
            <person name="Pfeiffer F."/>
        </authorList>
    </citation>
    <scope>NUCLEOTIDE SEQUENCE</scope>
    <source>
        <strain evidence="4">ATCC 43099</strain>
    </source>
</reference>
<dbReference type="HOGENOM" id="CLU_131907_1_0_2"/>
<reference evidence="5 7" key="3">
    <citation type="journal article" date="2014" name="PLoS Genet.">
        <title>Phylogenetically driven sequencing of extremely halophilic archaea reveals strategies for static and dynamic osmo-response.</title>
        <authorList>
            <person name="Becker E.A."/>
            <person name="Seitzer P.M."/>
            <person name="Tritt A."/>
            <person name="Larsen D."/>
            <person name="Krusor M."/>
            <person name="Yao A.I."/>
            <person name="Wu D."/>
            <person name="Madern D."/>
            <person name="Eisen J.A."/>
            <person name="Darling A.E."/>
            <person name="Facciotti M.T."/>
        </authorList>
    </citation>
    <scope>NUCLEOTIDE SEQUENCE [LARGE SCALE GENOMIC DNA]</scope>
    <source>
        <strain evidence="7">ATCC 43099 / DSM 3394 / CCM 3739 / CIP 104546 / IAM 13178 / JCM 8861 / NBRC 102185 / NCIMB 2190 / MS3</strain>
        <strain evidence="5">MS-3</strain>
    </source>
</reference>
<feature type="compositionally biased region" description="Basic and acidic residues" evidence="1">
    <location>
        <begin position="1"/>
        <end position="11"/>
    </location>
</feature>
<organism evidence="4 6">
    <name type="scientific">Natrialba magadii (strain ATCC 43099 / DSM 3394 / CCM 3739 / CIP 104546 / IAM 13178 / JCM 8861 / NBRC 102185 / NCIMB 2190 / MS3)</name>
    <name type="common">Natronobacterium magadii</name>
    <dbReference type="NCBI Taxonomy" id="547559"/>
    <lineage>
        <taxon>Archaea</taxon>
        <taxon>Methanobacteriati</taxon>
        <taxon>Methanobacteriota</taxon>
        <taxon>Stenosarchaea group</taxon>
        <taxon>Halobacteria</taxon>
        <taxon>Halobacteriales</taxon>
        <taxon>Natrialbaceae</taxon>
        <taxon>Natrialba</taxon>
    </lineage>
</organism>
<feature type="transmembrane region" description="Helical" evidence="2">
    <location>
        <begin position="32"/>
        <end position="54"/>
    </location>
</feature>
<keyword evidence="6" id="KW-1185">Reference proteome</keyword>
<evidence type="ECO:0000313" key="5">
    <source>
        <dbReference type="EMBL" id="ELY29096.1"/>
    </source>
</evidence>
<dbReference type="Proteomes" id="UP000001879">
    <property type="component" value="Chromosome"/>
</dbReference>
<reference evidence="6" key="1">
    <citation type="submission" date="2010-02" db="EMBL/GenBank/DDBJ databases">
        <title>Complete sequence of chromosome of Natrialba magadii ATCC 43099.</title>
        <authorList>
            <consortium name="US DOE Joint Genome Institute"/>
            <person name="Lucas S."/>
            <person name="Copeland A."/>
            <person name="Lapidus A."/>
            <person name="Cheng J.-F."/>
            <person name="Bruce D."/>
            <person name="Goodwin L."/>
            <person name="Pitluck S."/>
            <person name="Davenport K."/>
            <person name="Saunders E."/>
            <person name="Detter J.C."/>
            <person name="Han C."/>
            <person name="Tapia R."/>
            <person name="Land M."/>
            <person name="Hauser L."/>
            <person name="Kyrpides N."/>
            <person name="Mikhailova N."/>
            <person name="De Castro R.E."/>
            <person name="Maupin-Furlow J.A."/>
            <person name="Woyke T."/>
        </authorList>
    </citation>
    <scope>NUCLEOTIDE SEQUENCE [LARGE SCALE GENOMIC DNA]</scope>
    <source>
        <strain evidence="6">ATCC 43099 / DSM 3394 / CCM 3739 / CIP 104546 / IAM 13178 / JCM 8861 / NBRC 102185 / NCIMB 2190 / MS3</strain>
    </source>
</reference>
<keyword evidence="2" id="KW-0472">Membrane</keyword>
<feature type="transmembrane region" description="Helical" evidence="2">
    <location>
        <begin position="60"/>
        <end position="80"/>
    </location>
</feature>
<gene>
    <name evidence="4" type="ordered locus">Nmag_3578</name>
    <name evidence="5" type="ORF">C500_12325</name>
</gene>
<evidence type="ECO:0000259" key="3">
    <source>
        <dbReference type="Pfam" id="PF03779"/>
    </source>
</evidence>
<feature type="transmembrane region" description="Helical" evidence="2">
    <location>
        <begin position="117"/>
        <end position="137"/>
    </location>
</feature>
<dbReference type="Proteomes" id="UP000011543">
    <property type="component" value="Unassembled WGS sequence"/>
</dbReference>
<name>D3SU39_NATMM</name>
<dbReference type="PaxDb" id="547559-Nmag_3578"/>
<dbReference type="OrthoDB" id="169701at2157"/>
<protein>
    <recommendedName>
        <fullName evidence="3">SPW repeat-containing integral membrane domain-containing protein</fullName>
    </recommendedName>
</protein>
<dbReference type="eggNOG" id="arCOG11141">
    <property type="taxonomic scope" value="Archaea"/>
</dbReference>
<feature type="domain" description="SPW repeat-containing integral membrane" evidence="3">
    <location>
        <begin position="35"/>
        <end position="132"/>
    </location>
</feature>
<evidence type="ECO:0000313" key="7">
    <source>
        <dbReference type="Proteomes" id="UP000011543"/>
    </source>
</evidence>
<reference evidence="4 6" key="2">
    <citation type="journal article" date="2012" name="BMC Genomics">
        <title>A comparative genomics perspective on the genetic content of the alkaliphilic haloarchaeon Natrialba magadii ATCC 43099T.</title>
        <authorList>
            <person name="Siddaramappa S."/>
            <person name="Challacombe J.F."/>
            <person name="Decastro R.E."/>
            <person name="Pfeiffer F."/>
            <person name="Sastre D.E."/>
            <person name="Gimenez M.I."/>
            <person name="Paggi R.A."/>
            <person name="Detter J.C."/>
            <person name="Davenport K.W."/>
            <person name="Goodwin L.A."/>
            <person name="Kyrpides N."/>
            <person name="Tapia R."/>
            <person name="Pitluck S."/>
            <person name="Lucas S."/>
            <person name="Woyke T."/>
            <person name="Maupin-Furlow J.A."/>
        </authorList>
    </citation>
    <scope>NUCLEOTIDE SEQUENCE [LARGE SCALE GENOMIC DNA]</scope>
    <source>
        <strain evidence="4">ATCC 43099</strain>
        <strain evidence="6">ATCC 43099 / DSM 3394 / CCM 3739 / CIP 104546 / IAM 13178 / JCM 8861 / NBRC 102185 / NCIMB 2190 / MS3</strain>
    </source>
</reference>
<proteinExistence type="predicted"/>
<sequence>MSTTPDDRSDTDASGTDRSASRSDRDVINTDVIQWVSALAALVGLWLVASPFLIESTEAAIWNNTLVGTAIFLFAGYNFYRLTKDRLANVSVASLAVLLGLWALVSPFAIEMGSTDLATSTMIAGLVVAGLTAYSAYANSSAEAPERARTQA</sequence>
<accession>D3SU39</accession>
<evidence type="ECO:0000256" key="1">
    <source>
        <dbReference type="SAM" id="MobiDB-lite"/>
    </source>
</evidence>
<dbReference type="Pfam" id="PF03779">
    <property type="entry name" value="SPW"/>
    <property type="match status" value="1"/>
</dbReference>
<evidence type="ECO:0000256" key="2">
    <source>
        <dbReference type="SAM" id="Phobius"/>
    </source>
</evidence>
<dbReference type="KEGG" id="nmg:Nmag_3578"/>
<keyword evidence="2" id="KW-0812">Transmembrane</keyword>
<dbReference type="AlphaFoldDB" id="D3SU39"/>
<dbReference type="InterPro" id="IPR005530">
    <property type="entry name" value="SPW"/>
</dbReference>
<dbReference type="STRING" id="547559.Nmag_3578"/>
<dbReference type="RefSeq" id="WP_004215832.1">
    <property type="nucleotide sequence ID" value="NC_013922.1"/>
</dbReference>
<dbReference type="PATRIC" id="fig|547559.17.peg.2438"/>
<evidence type="ECO:0000313" key="4">
    <source>
        <dbReference type="EMBL" id="ADD07128.1"/>
    </source>
</evidence>